<dbReference type="GO" id="GO:0005886">
    <property type="term" value="C:plasma membrane"/>
    <property type="evidence" value="ECO:0007669"/>
    <property type="project" value="UniProtKB-SubCell"/>
</dbReference>
<feature type="domain" description="POTRA" evidence="11">
    <location>
        <begin position="62"/>
        <end position="130"/>
    </location>
</feature>
<keyword evidence="3 9" id="KW-0997">Cell inner membrane</keyword>
<comment type="function">
    <text evidence="9">Essential cell division protein.</text>
</comment>
<dbReference type="EMBL" id="CBLX010000009">
    <property type="protein sequence ID" value="CDG39210.1"/>
    <property type="molecule type" value="Genomic_DNA"/>
</dbReference>
<dbReference type="InterPro" id="IPR013685">
    <property type="entry name" value="POTRA_FtsQ_type"/>
</dbReference>
<reference evidence="12 13" key="1">
    <citation type="journal article" date="2014" name="Genome Biol. Evol.">
        <title>Acetic acid bacteria genomes reveal functional traits for adaptation to life in insect guts.</title>
        <authorList>
            <person name="Chouaia B."/>
            <person name="Gaiarsa S."/>
            <person name="Crotti E."/>
            <person name="Comandatore F."/>
            <person name="Degli Esposti M."/>
            <person name="Ricci I."/>
            <person name="Alma A."/>
            <person name="Favia G."/>
            <person name="Bandi C."/>
            <person name="Daffonchio D."/>
        </authorList>
    </citation>
    <scope>NUCLEOTIDE SEQUENCE [LARGE SCALE GENOMIC DNA]</scope>
    <source>
        <strain evidence="12 13">SF2.1</strain>
    </source>
</reference>
<keyword evidence="2 9" id="KW-1003">Cell membrane</keyword>
<keyword evidence="6 9" id="KW-1133">Transmembrane helix</keyword>
<accession>A0A060QE97</accession>
<dbReference type="Gene3D" id="3.10.20.310">
    <property type="entry name" value="membrane protein fhac"/>
    <property type="match status" value="1"/>
</dbReference>
<feature type="region of interest" description="Disordered" evidence="10">
    <location>
        <begin position="260"/>
        <end position="348"/>
    </location>
</feature>
<dbReference type="PANTHER" id="PTHR35851:SF1">
    <property type="entry name" value="CELL DIVISION PROTEIN FTSQ"/>
    <property type="match status" value="1"/>
</dbReference>
<organism evidence="12 13">
    <name type="scientific">Asaia bogorensis</name>
    <dbReference type="NCBI Taxonomy" id="91915"/>
    <lineage>
        <taxon>Bacteria</taxon>
        <taxon>Pseudomonadati</taxon>
        <taxon>Pseudomonadota</taxon>
        <taxon>Alphaproteobacteria</taxon>
        <taxon>Acetobacterales</taxon>
        <taxon>Acetobacteraceae</taxon>
        <taxon>Asaia</taxon>
    </lineage>
</organism>
<evidence type="ECO:0000256" key="4">
    <source>
        <dbReference type="ARBA" id="ARBA00022618"/>
    </source>
</evidence>
<proteinExistence type="inferred from homology"/>
<sequence length="348" mass="37649">MQQDRPARLVLFMRRHKRGLRVFLAFLFLLAVAGIAASFLRLSASEARFAPYRAKLVQYLPFQIKTIRVEGRNLTPEDDLMRALGTSVDKPIFGFSVSAARDRIDTLPFIDHATVERHMPDTIVIKITERSPVAVWQDHGQFILINRAGERVPDQGLEGKNGQAFIKLPLVVGEGANLAASTLVDALTANPSVKEFVVAAVRVGQRRWNLTLRDGATVLLPEGQEQAALARLAQYQGQFRLLERPVVSIDMRLPDRMVIHQPPAPVADPNAPQDSSDTNQVKQPGTDASNTGNGATVRSGGQAGSTQKSGPGTAGKPPQSTHKPGHAATQRGHDSQAPSSADGASTEE</sequence>
<keyword evidence="4 9" id="KW-0132">Cell division</keyword>
<evidence type="ECO:0000256" key="1">
    <source>
        <dbReference type="ARBA" id="ARBA00004370"/>
    </source>
</evidence>
<evidence type="ECO:0000313" key="13">
    <source>
        <dbReference type="Proteomes" id="UP000027583"/>
    </source>
</evidence>
<protein>
    <recommendedName>
        <fullName evidence="9">Cell division protein FtsQ</fullName>
    </recommendedName>
</protein>
<dbReference type="Gene3D" id="3.40.50.11690">
    <property type="entry name" value="Cell division protein FtsQ/DivIB"/>
    <property type="match status" value="1"/>
</dbReference>
<dbReference type="GO" id="GO:0090529">
    <property type="term" value="P:cell septum assembly"/>
    <property type="evidence" value="ECO:0007669"/>
    <property type="project" value="InterPro"/>
</dbReference>
<dbReference type="eggNOG" id="COG1589">
    <property type="taxonomic scope" value="Bacteria"/>
</dbReference>
<dbReference type="InterPro" id="IPR026579">
    <property type="entry name" value="FtsQ"/>
</dbReference>
<evidence type="ECO:0000256" key="8">
    <source>
        <dbReference type="ARBA" id="ARBA00023306"/>
    </source>
</evidence>
<evidence type="ECO:0000256" key="10">
    <source>
        <dbReference type="SAM" id="MobiDB-lite"/>
    </source>
</evidence>
<reference evidence="12 13" key="2">
    <citation type="journal article" date="2014" name="PLoS ONE">
        <title>Evolution of mitochondria reconstructed from the energy metabolism of living bacteria.</title>
        <authorList>
            <person name="Degli Esposti M."/>
            <person name="Chouaia B."/>
            <person name="Comandatore F."/>
            <person name="Crotti E."/>
            <person name="Sassera D."/>
            <person name="Lievens P.M."/>
            <person name="Daffonchio D."/>
            <person name="Bandi C."/>
        </authorList>
    </citation>
    <scope>NUCLEOTIDE SEQUENCE [LARGE SCALE GENOMIC DNA]</scope>
    <source>
        <strain evidence="12 13">SF2.1</strain>
    </source>
</reference>
<dbReference type="GO" id="GO:0043093">
    <property type="term" value="P:FtsZ-dependent cytokinesis"/>
    <property type="evidence" value="ECO:0007669"/>
    <property type="project" value="UniProtKB-UniRule"/>
</dbReference>
<dbReference type="Pfam" id="PF08478">
    <property type="entry name" value="POTRA_1"/>
    <property type="match status" value="1"/>
</dbReference>
<evidence type="ECO:0000256" key="3">
    <source>
        <dbReference type="ARBA" id="ARBA00022519"/>
    </source>
</evidence>
<dbReference type="HAMAP" id="MF_00911">
    <property type="entry name" value="FtsQ_subfam"/>
    <property type="match status" value="1"/>
</dbReference>
<feature type="compositionally biased region" description="Polar residues" evidence="10">
    <location>
        <begin position="336"/>
        <end position="348"/>
    </location>
</feature>
<name>A0A060QE97_9PROT</name>
<evidence type="ECO:0000256" key="2">
    <source>
        <dbReference type="ARBA" id="ARBA00022475"/>
    </source>
</evidence>
<gene>
    <name evidence="9" type="primary">ftsQ</name>
    <name evidence="12" type="ORF">ASAP_1165</name>
</gene>
<dbReference type="InterPro" id="IPR045335">
    <property type="entry name" value="FtsQ_C_sf"/>
</dbReference>
<comment type="similarity">
    <text evidence="9">Belongs to the FtsQ/DivIB family. FtsQ subfamily.</text>
</comment>
<comment type="caution">
    <text evidence="12">The sequence shown here is derived from an EMBL/GenBank/DDBJ whole genome shotgun (WGS) entry which is preliminary data.</text>
</comment>
<dbReference type="InterPro" id="IPR005548">
    <property type="entry name" value="Cell_div_FtsQ/DivIB_C"/>
</dbReference>
<dbReference type="PROSITE" id="PS51779">
    <property type="entry name" value="POTRA"/>
    <property type="match status" value="1"/>
</dbReference>
<keyword evidence="8 9" id="KW-0131">Cell cycle</keyword>
<feature type="compositionally biased region" description="Polar residues" evidence="10">
    <location>
        <begin position="272"/>
        <end position="296"/>
    </location>
</feature>
<evidence type="ECO:0000256" key="5">
    <source>
        <dbReference type="ARBA" id="ARBA00022692"/>
    </source>
</evidence>
<dbReference type="PANTHER" id="PTHR35851">
    <property type="entry name" value="CELL DIVISION PROTEIN FTSQ"/>
    <property type="match status" value="1"/>
</dbReference>
<keyword evidence="5 9" id="KW-0812">Transmembrane</keyword>
<evidence type="ECO:0000256" key="7">
    <source>
        <dbReference type="ARBA" id="ARBA00023136"/>
    </source>
</evidence>
<comment type="subcellular location">
    <subcellularLocation>
        <location evidence="9">Cell inner membrane</location>
        <topology evidence="9">Single-pass type II membrane protein</topology>
    </subcellularLocation>
    <subcellularLocation>
        <location evidence="1">Membrane</location>
    </subcellularLocation>
    <text evidence="9">Localizes to the division septum.</text>
</comment>
<keyword evidence="7 9" id="KW-0472">Membrane</keyword>
<dbReference type="Pfam" id="PF03799">
    <property type="entry name" value="FtsQ_DivIB_C"/>
    <property type="match status" value="1"/>
</dbReference>
<evidence type="ECO:0000259" key="11">
    <source>
        <dbReference type="PROSITE" id="PS51779"/>
    </source>
</evidence>
<dbReference type="Proteomes" id="UP000027583">
    <property type="component" value="Unassembled WGS sequence"/>
</dbReference>
<dbReference type="GO" id="GO:0032153">
    <property type="term" value="C:cell division site"/>
    <property type="evidence" value="ECO:0007669"/>
    <property type="project" value="UniProtKB-UniRule"/>
</dbReference>
<dbReference type="InterPro" id="IPR034746">
    <property type="entry name" value="POTRA"/>
</dbReference>
<dbReference type="AlphaFoldDB" id="A0A060QE97"/>
<evidence type="ECO:0000256" key="9">
    <source>
        <dbReference type="HAMAP-Rule" id="MF_00911"/>
    </source>
</evidence>
<evidence type="ECO:0000256" key="6">
    <source>
        <dbReference type="ARBA" id="ARBA00022989"/>
    </source>
</evidence>
<evidence type="ECO:0000313" key="12">
    <source>
        <dbReference type="EMBL" id="CDG39210.1"/>
    </source>
</evidence>